<gene>
    <name evidence="2" type="ORF">RHSIM_Rhsim11G0116100</name>
</gene>
<sequence length="98" mass="10662">MLNGEVQSWGWREDCVFFAPIVPPAITVGVIGFAQRRGVVIDVGEIAYGALVWPLDLGLLFSVVLKASKGDFVLVVGCCFPTVLVGDGAGHRLRVWWF</sequence>
<dbReference type="EMBL" id="WJXA01000011">
    <property type="protein sequence ID" value="KAF7127485.1"/>
    <property type="molecule type" value="Genomic_DNA"/>
</dbReference>
<evidence type="ECO:0000256" key="1">
    <source>
        <dbReference type="SAM" id="Phobius"/>
    </source>
</evidence>
<organism evidence="2 3">
    <name type="scientific">Rhododendron simsii</name>
    <name type="common">Sims's rhododendron</name>
    <dbReference type="NCBI Taxonomy" id="118357"/>
    <lineage>
        <taxon>Eukaryota</taxon>
        <taxon>Viridiplantae</taxon>
        <taxon>Streptophyta</taxon>
        <taxon>Embryophyta</taxon>
        <taxon>Tracheophyta</taxon>
        <taxon>Spermatophyta</taxon>
        <taxon>Magnoliopsida</taxon>
        <taxon>eudicotyledons</taxon>
        <taxon>Gunneridae</taxon>
        <taxon>Pentapetalae</taxon>
        <taxon>asterids</taxon>
        <taxon>Ericales</taxon>
        <taxon>Ericaceae</taxon>
        <taxon>Ericoideae</taxon>
        <taxon>Rhodoreae</taxon>
        <taxon>Rhododendron</taxon>
    </lineage>
</organism>
<accession>A0A834GCS2</accession>
<reference evidence="2" key="1">
    <citation type="submission" date="2019-11" db="EMBL/GenBank/DDBJ databases">
        <authorList>
            <person name="Liu Y."/>
            <person name="Hou J."/>
            <person name="Li T.-Q."/>
            <person name="Guan C.-H."/>
            <person name="Wu X."/>
            <person name="Wu H.-Z."/>
            <person name="Ling F."/>
            <person name="Zhang R."/>
            <person name="Shi X.-G."/>
            <person name="Ren J.-P."/>
            <person name="Chen E.-F."/>
            <person name="Sun J.-M."/>
        </authorList>
    </citation>
    <scope>NUCLEOTIDE SEQUENCE</scope>
    <source>
        <strain evidence="2">Adult_tree_wgs_1</strain>
        <tissue evidence="2">Leaves</tissue>
    </source>
</reference>
<feature type="transmembrane region" description="Helical" evidence="1">
    <location>
        <begin position="46"/>
        <end position="66"/>
    </location>
</feature>
<dbReference type="Proteomes" id="UP000626092">
    <property type="component" value="Unassembled WGS sequence"/>
</dbReference>
<dbReference type="AlphaFoldDB" id="A0A834GCS2"/>
<evidence type="ECO:0000313" key="3">
    <source>
        <dbReference type="Proteomes" id="UP000626092"/>
    </source>
</evidence>
<comment type="caution">
    <text evidence="2">The sequence shown here is derived from an EMBL/GenBank/DDBJ whole genome shotgun (WGS) entry which is preliminary data.</text>
</comment>
<name>A0A834GCS2_RHOSS</name>
<keyword evidence="1" id="KW-0812">Transmembrane</keyword>
<evidence type="ECO:0000313" key="2">
    <source>
        <dbReference type="EMBL" id="KAF7127485.1"/>
    </source>
</evidence>
<protein>
    <submittedName>
        <fullName evidence="2">Uncharacterized protein</fullName>
    </submittedName>
</protein>
<keyword evidence="1" id="KW-1133">Transmembrane helix</keyword>
<feature type="transmembrane region" description="Helical" evidence="1">
    <location>
        <begin position="16"/>
        <end position="34"/>
    </location>
</feature>
<keyword evidence="3" id="KW-1185">Reference proteome</keyword>
<keyword evidence="1" id="KW-0472">Membrane</keyword>
<proteinExistence type="predicted"/>